<evidence type="ECO:0000313" key="11">
    <source>
        <dbReference type="Proteomes" id="UP001291926"/>
    </source>
</evidence>
<feature type="binding site" evidence="8">
    <location>
        <position position="203"/>
    </location>
    <ligand>
        <name>ATP</name>
        <dbReference type="ChEBI" id="CHEBI:30616"/>
    </ligand>
</feature>
<feature type="domain" description="Protein kinase" evidence="9">
    <location>
        <begin position="175"/>
        <end position="437"/>
    </location>
</feature>
<keyword evidence="6" id="KW-0793">Thylakoid</keyword>
<reference evidence="10 11" key="1">
    <citation type="journal article" date="2023" name="bioRxiv">
        <title>Genome report: Whole genome sequence and annotation of Penstemon davidsonii.</title>
        <authorList>
            <person name="Ostevik K.L."/>
            <person name="Alabady M."/>
            <person name="Zhang M."/>
            <person name="Rausher M.D."/>
        </authorList>
    </citation>
    <scope>NUCLEOTIDE SEQUENCE [LARGE SCALE GENOMIC DNA]</scope>
    <source>
        <strain evidence="10">DNT005</strain>
        <tissue evidence="10">Whole leaf</tissue>
    </source>
</reference>
<dbReference type="Pfam" id="PF07714">
    <property type="entry name" value="PK_Tyr_Ser-Thr"/>
    <property type="match status" value="2"/>
</dbReference>
<evidence type="ECO:0000256" key="2">
    <source>
        <dbReference type="ARBA" id="ARBA00022528"/>
    </source>
</evidence>
<keyword evidence="7" id="KW-0472">Membrane</keyword>
<evidence type="ECO:0000256" key="5">
    <source>
        <dbReference type="ARBA" id="ARBA00022989"/>
    </source>
</evidence>
<dbReference type="InterPro" id="IPR001245">
    <property type="entry name" value="Ser-Thr/Tyr_kinase_cat_dom"/>
</dbReference>
<keyword evidence="5" id="KW-1133">Transmembrane helix</keyword>
<dbReference type="InterPro" id="IPR000719">
    <property type="entry name" value="Prot_kinase_dom"/>
</dbReference>
<organism evidence="10 11">
    <name type="scientific">Penstemon davidsonii</name>
    <dbReference type="NCBI Taxonomy" id="160366"/>
    <lineage>
        <taxon>Eukaryota</taxon>
        <taxon>Viridiplantae</taxon>
        <taxon>Streptophyta</taxon>
        <taxon>Embryophyta</taxon>
        <taxon>Tracheophyta</taxon>
        <taxon>Spermatophyta</taxon>
        <taxon>Magnoliopsida</taxon>
        <taxon>eudicotyledons</taxon>
        <taxon>Gunneridae</taxon>
        <taxon>Pentapetalae</taxon>
        <taxon>asterids</taxon>
        <taxon>lamiids</taxon>
        <taxon>Lamiales</taxon>
        <taxon>Plantaginaceae</taxon>
        <taxon>Cheloneae</taxon>
        <taxon>Penstemon</taxon>
    </lineage>
</organism>
<keyword evidence="4" id="KW-0812">Transmembrane</keyword>
<dbReference type="InterPro" id="IPR050994">
    <property type="entry name" value="At_inactive_RLKs"/>
</dbReference>
<dbReference type="PANTHER" id="PTHR48010">
    <property type="entry name" value="OS05G0588300 PROTEIN"/>
    <property type="match status" value="1"/>
</dbReference>
<dbReference type="PROSITE" id="PS50011">
    <property type="entry name" value="PROTEIN_KINASE_DOM"/>
    <property type="match status" value="2"/>
</dbReference>
<dbReference type="InterPro" id="IPR022796">
    <property type="entry name" value="Chloroa_b-bind"/>
</dbReference>
<dbReference type="PROSITE" id="PS00107">
    <property type="entry name" value="PROTEIN_KINASE_ATP"/>
    <property type="match status" value="1"/>
</dbReference>
<keyword evidence="11" id="KW-1185">Reference proteome</keyword>
<evidence type="ECO:0000259" key="9">
    <source>
        <dbReference type="PROSITE" id="PS50011"/>
    </source>
</evidence>
<dbReference type="SUPFAM" id="SSF103511">
    <property type="entry name" value="Chlorophyll a-b binding protein"/>
    <property type="match status" value="1"/>
</dbReference>
<keyword evidence="8" id="KW-0547">Nucleotide-binding</keyword>
<dbReference type="SUPFAM" id="SSF56112">
    <property type="entry name" value="Protein kinase-like (PK-like)"/>
    <property type="match status" value="2"/>
</dbReference>
<sequence length="752" mass="83709">MMRNSEIEGRATARPRLMEFDGGGGGEVQGIAALVVISNFNVDFSASTGTSSSNCPCRVIQAGAQIFSESGLDYLGNPSLVHAQSISAIWATQVVLVGAIKGYRVAGGPLGEVIDPLYPGGSFDLLGLADDPEAFAELKVKEIKEACYVFHVRVQPKLVFVSDSSPVFVFEDLLGASAKLLGHGTFGSTYSAAMDNGITVVVKELNLLSMSEVEFKRHMELVQDIRHKNVVELRAYFYSKDEKLMLYDHYSNGSVSALLHGRTGENRENLDWETRKRIAVGAASGIAYIHTQRGAKLVHGNIKASNVFLDSQQYGCVSDFGLTNMIPITFLNTARYHAPEVNSSLNVSQASDVYNFGILLLELLTRKSSNQDFDIVLWVNSVKRKEWTAKVFDVDLLKNPAIEDQMVKMLQIGIRCVARAPKKRPKMSAILKTIEEISNVNTKNYISTTVNQNNKLVFFDDLDHGFDLEELLGSSAEFLGKGTFGTSFVVKRMKETNLVLKEFQQSIELIGKLRHNNVSKLKAYFYSKDEQLLVYDYYILDSVSTILHGESFVHKSDFGWEEKLRVAVGAAKGIAYIHRQDGAKFVHGNIKASNIFLNTKQYGCVTDVGLSMLTSQMTVRDYLAAEYRAPEVTHTKTVTHALDVYNFGVVLIELVSGKTSQITTDDGEVVSLVTWIHSTIREEWTNEVLDIKLLNYENEEAMVRLLQLAMRCVVIYPEDRPKMSEVVSILEEISGINTRLEHLLPMLTLHNE</sequence>
<evidence type="ECO:0000256" key="7">
    <source>
        <dbReference type="ARBA" id="ARBA00023136"/>
    </source>
</evidence>
<dbReference type="Proteomes" id="UP001291926">
    <property type="component" value="Unassembled WGS sequence"/>
</dbReference>
<dbReference type="SMART" id="SM00220">
    <property type="entry name" value="S_TKc"/>
    <property type="match status" value="1"/>
</dbReference>
<feature type="domain" description="Protein kinase" evidence="9">
    <location>
        <begin position="473"/>
        <end position="733"/>
    </location>
</feature>
<comment type="caution">
    <text evidence="10">The sequence shown here is derived from an EMBL/GenBank/DDBJ whole genome shotgun (WGS) entry which is preliminary data.</text>
</comment>
<dbReference type="InterPro" id="IPR011009">
    <property type="entry name" value="Kinase-like_dom_sf"/>
</dbReference>
<accession>A0ABR0DK65</accession>
<dbReference type="Gene3D" id="3.30.200.20">
    <property type="entry name" value="Phosphorylase Kinase, domain 1"/>
    <property type="match status" value="2"/>
</dbReference>
<keyword evidence="2" id="KW-0150">Chloroplast</keyword>
<name>A0ABR0DK65_9LAMI</name>
<keyword evidence="3" id="KW-0934">Plastid</keyword>
<dbReference type="InterPro" id="IPR017441">
    <property type="entry name" value="Protein_kinase_ATP_BS"/>
</dbReference>
<dbReference type="Gene3D" id="1.10.3460.10">
    <property type="entry name" value="Chlorophyll a/b binding protein domain"/>
    <property type="match status" value="1"/>
</dbReference>
<dbReference type="Gene3D" id="1.10.510.10">
    <property type="entry name" value="Transferase(Phosphotransferase) domain 1"/>
    <property type="match status" value="2"/>
</dbReference>
<evidence type="ECO:0000256" key="8">
    <source>
        <dbReference type="PROSITE-ProRule" id="PRU10141"/>
    </source>
</evidence>
<protein>
    <recommendedName>
        <fullName evidence="9">Protein kinase domain-containing protein</fullName>
    </recommendedName>
</protein>
<dbReference type="PANTHER" id="PTHR48010:SF1">
    <property type="entry name" value="PROTEIN KINASE DOMAIN-CONTAINING PROTEIN"/>
    <property type="match status" value="1"/>
</dbReference>
<evidence type="ECO:0000256" key="4">
    <source>
        <dbReference type="ARBA" id="ARBA00022692"/>
    </source>
</evidence>
<evidence type="ECO:0000256" key="6">
    <source>
        <dbReference type="ARBA" id="ARBA00023078"/>
    </source>
</evidence>
<dbReference type="EMBL" id="JAYDYQ010001088">
    <property type="protein sequence ID" value="KAK4489634.1"/>
    <property type="molecule type" value="Genomic_DNA"/>
</dbReference>
<evidence type="ECO:0000256" key="1">
    <source>
        <dbReference type="ARBA" id="ARBA00004454"/>
    </source>
</evidence>
<evidence type="ECO:0000313" key="10">
    <source>
        <dbReference type="EMBL" id="KAK4489634.1"/>
    </source>
</evidence>
<dbReference type="Pfam" id="PF00504">
    <property type="entry name" value="Chloroa_b-bind"/>
    <property type="match status" value="1"/>
</dbReference>
<keyword evidence="8" id="KW-0067">ATP-binding</keyword>
<evidence type="ECO:0000256" key="3">
    <source>
        <dbReference type="ARBA" id="ARBA00022640"/>
    </source>
</evidence>
<proteinExistence type="predicted"/>
<comment type="subcellular location">
    <subcellularLocation>
        <location evidence="1">Plastid</location>
        <location evidence="1">Chloroplast thylakoid membrane</location>
        <topology evidence="1">Multi-pass membrane protein</topology>
    </subcellularLocation>
</comment>
<gene>
    <name evidence="10" type="ORF">RD792_005446</name>
</gene>